<feature type="compositionally biased region" description="Basic and acidic residues" evidence="11">
    <location>
        <begin position="152"/>
        <end position="183"/>
    </location>
</feature>
<dbReference type="Pfam" id="PF25133">
    <property type="entry name" value="TYW2_N_2"/>
    <property type="match status" value="1"/>
</dbReference>
<feature type="region of interest" description="Disordered" evidence="11">
    <location>
        <begin position="1"/>
        <end position="249"/>
    </location>
</feature>
<comment type="similarity">
    <text evidence="10">Belongs to the TRM5 / TYW2 family.</text>
</comment>
<comment type="function">
    <text evidence="10">Specifically methylates the N1 position of guanosine-37 in various cytoplasmic and mitochondrial tRNAs. Methylation is not dependent on the nature of the nucleoside 5' of the target nucleoside. This is the first step in the biosynthesis of wybutosine (yW), a modified base adjacent to the anticodon of tRNAs and required for accurate decoding.</text>
</comment>
<dbReference type="RefSeq" id="XP_003882046.1">
    <property type="nucleotide sequence ID" value="XM_003881997.1"/>
</dbReference>
<evidence type="ECO:0000256" key="8">
    <source>
        <dbReference type="ARBA" id="ARBA00023242"/>
    </source>
</evidence>
<sequence length="828" mass="93832">MENKRTNAKRQTKKAQTWKKKRQERTQTRFDGLEEGKHFDTTDGRTKEQAGKPREVADKHGEKAAGGGENEGTKNEDEEEEERDDEEVETDDEKEEGETDNEEEETDDEGEGNEEDEEEEREEDEDRDTDDEEEEYENEEEDVEGHGTAWCREVEVRLGKTTEENGTREDRQSKGDRAEESKGFWKSSLDRFQTQREGAQEAAAPRSNQERRQRQIEGEAAARTAEAEVPKKAAKMESRADEPECEKAEVAAARERANFNPEEIGQDLTLTFLRVPEKQINDVLKRIKKFLFHRRNFKSVRDEDFQAPCASDNALLEESATLHETAGKEEPSADACKEEGADARAGDWPIKEGECEETPAEAPETKNQPKRWKRILLSEEVQEDLSQLPSSVREWLLAQNGFAVGRELVHLSYAHLTAEEAMQKLVPAGLEMPRRYETIGHIAHLNLRDHLLPYRFLIARLLLDKQLGLKTVVNKTGIASQWRELQFEHLGGEPRFIARLKENDMQFEINYERVYWNSRLAAEREKITAEVPRSSIVLDCFAGVGAFSLFLAQRRNCLVLANDFNPNAVICMKKNRSLNKVSEATLRAFNLDARAFVRRAAGSPEKLARLVRLRRHMEESCTQKKRAENQKGENGKANPESEGEGTTTKRRKTEAETSEAATDARGDEAADGAEGGSRQRSPKHPEETAAQIECHYLMNLPELAIAFLDVFPGLLARSAASSEGSRGPGGDSPEKEGEQGDAFTHSDTTPLTAEEVRDTERLRHRVHCYAFSRSNPPEIELRPRVEQSLGFWPADVHVREVRDVAPNKRMFCLTFDVPLRVLSASSCS</sequence>
<dbReference type="GO" id="GO:0052906">
    <property type="term" value="F:tRNA (guanine(37)-N1)-methyltransferase activity"/>
    <property type="evidence" value="ECO:0007669"/>
    <property type="project" value="UniProtKB-UniRule"/>
</dbReference>
<gene>
    <name evidence="13" type="ORF">NCLIV_018040</name>
</gene>
<comment type="catalytic activity">
    <reaction evidence="9 10">
        <text>guanosine(37) in tRNA + S-adenosyl-L-methionine = N(1)-methylguanosine(37) in tRNA + S-adenosyl-L-homocysteine + H(+)</text>
        <dbReference type="Rhea" id="RHEA:36899"/>
        <dbReference type="Rhea" id="RHEA-COMP:10145"/>
        <dbReference type="Rhea" id="RHEA-COMP:10147"/>
        <dbReference type="ChEBI" id="CHEBI:15378"/>
        <dbReference type="ChEBI" id="CHEBI:57856"/>
        <dbReference type="ChEBI" id="CHEBI:59789"/>
        <dbReference type="ChEBI" id="CHEBI:73542"/>
        <dbReference type="ChEBI" id="CHEBI:74269"/>
        <dbReference type="EC" id="2.1.1.228"/>
    </reaction>
</comment>
<dbReference type="OMA" id="MPRRYET"/>
<evidence type="ECO:0000256" key="4">
    <source>
        <dbReference type="ARBA" id="ARBA00022679"/>
    </source>
</evidence>
<comment type="caution">
    <text evidence="10">Lacks conserved residue(s) required for the propagation of feature annotation.</text>
</comment>
<name>F0VE70_NEOCL</name>
<feature type="domain" description="SAM-dependent methyltransferase TRM5/TYW2-type" evidence="12">
    <location>
        <begin position="436"/>
        <end position="819"/>
    </location>
</feature>
<feature type="compositionally biased region" description="Basic and acidic residues" evidence="11">
    <location>
        <begin position="208"/>
        <end position="217"/>
    </location>
</feature>
<evidence type="ECO:0000256" key="1">
    <source>
        <dbReference type="ARBA" id="ARBA00009775"/>
    </source>
</evidence>
<feature type="region of interest" description="Disordered" evidence="11">
    <location>
        <begin position="719"/>
        <end position="758"/>
    </location>
</feature>
<keyword evidence="8 10" id="KW-0539">Nucleus</keyword>
<keyword evidence="7 10" id="KW-0496">Mitochondrion</keyword>
<feature type="compositionally biased region" description="Basic and acidic residues" evidence="11">
    <location>
        <begin position="325"/>
        <end position="344"/>
    </location>
</feature>
<feature type="compositionally biased region" description="Basic and acidic residues" evidence="11">
    <location>
        <begin position="618"/>
        <end position="634"/>
    </location>
</feature>
<comment type="similarity">
    <text evidence="1">Belongs to the class I-like SAM-binding methyltransferase superfamily. TRM5/TYW2 family.</text>
</comment>
<dbReference type="VEuPathDB" id="ToxoDB:NCLIV_018040"/>
<feature type="binding site" evidence="10">
    <location>
        <begin position="592"/>
        <end position="593"/>
    </location>
    <ligand>
        <name>S-adenosyl-L-methionine</name>
        <dbReference type="ChEBI" id="CHEBI:59789"/>
    </ligand>
</feature>
<keyword evidence="14" id="KW-1185">Reference proteome</keyword>
<dbReference type="PANTHER" id="PTHR23245">
    <property type="entry name" value="TRNA METHYLTRANSFERASE"/>
    <property type="match status" value="1"/>
</dbReference>
<evidence type="ECO:0000256" key="11">
    <source>
        <dbReference type="SAM" id="MobiDB-lite"/>
    </source>
</evidence>
<keyword evidence="4 10" id="KW-0808">Transferase</keyword>
<dbReference type="GO" id="GO:0002939">
    <property type="term" value="P:tRNA N1-guanine methylation"/>
    <property type="evidence" value="ECO:0007669"/>
    <property type="project" value="TreeGrafter"/>
</dbReference>
<dbReference type="InterPro" id="IPR025792">
    <property type="entry name" value="tRNA_Gua_MeTrfase_euk"/>
</dbReference>
<evidence type="ECO:0000256" key="2">
    <source>
        <dbReference type="ARBA" id="ARBA00022490"/>
    </source>
</evidence>
<keyword evidence="3 10" id="KW-0489">Methyltransferase</keyword>
<feature type="binding site" evidence="10">
    <location>
        <position position="524"/>
    </location>
    <ligand>
        <name>S-adenosyl-L-methionine</name>
        <dbReference type="ChEBI" id="CHEBI:59789"/>
    </ligand>
</feature>
<dbReference type="PANTHER" id="PTHR23245:SF43">
    <property type="entry name" value="TRNA (GUANINE(37)-N1)-METHYLTRANSFERASE 2"/>
    <property type="match status" value="1"/>
</dbReference>
<dbReference type="Pfam" id="PF02475">
    <property type="entry name" value="TRM5-TYW2_MTfase"/>
    <property type="match status" value="1"/>
</dbReference>
<evidence type="ECO:0000256" key="9">
    <source>
        <dbReference type="ARBA" id="ARBA00047783"/>
    </source>
</evidence>
<evidence type="ECO:0000256" key="7">
    <source>
        <dbReference type="ARBA" id="ARBA00023128"/>
    </source>
</evidence>
<feature type="compositionally biased region" description="Basic and acidic residues" evidence="11">
    <location>
        <begin position="225"/>
        <end position="249"/>
    </location>
</feature>
<dbReference type="Gene3D" id="3.30.300.110">
    <property type="entry name" value="Met-10+ protein-like domains"/>
    <property type="match status" value="1"/>
</dbReference>
<dbReference type="Gene3D" id="3.40.50.150">
    <property type="entry name" value="Vaccinia Virus protein VP39"/>
    <property type="match status" value="1"/>
</dbReference>
<evidence type="ECO:0000256" key="5">
    <source>
        <dbReference type="ARBA" id="ARBA00022691"/>
    </source>
</evidence>
<feature type="compositionally biased region" description="Acidic residues" evidence="11">
    <location>
        <begin position="76"/>
        <end position="143"/>
    </location>
</feature>
<feature type="compositionally biased region" description="Basic and acidic residues" evidence="11">
    <location>
        <begin position="24"/>
        <end position="63"/>
    </location>
</feature>
<dbReference type="InterPro" id="IPR056744">
    <property type="entry name" value="TRM5/TYW2-like_N"/>
</dbReference>
<dbReference type="AlphaFoldDB" id="F0VE70"/>
<feature type="region of interest" description="Disordered" evidence="11">
    <location>
        <begin position="323"/>
        <end position="344"/>
    </location>
</feature>
<dbReference type="GeneID" id="13444802"/>
<dbReference type="InterPro" id="IPR029063">
    <property type="entry name" value="SAM-dependent_MTases_sf"/>
</dbReference>
<keyword evidence="5 10" id="KW-0949">S-adenosyl-L-methionine</keyword>
<comment type="subunit">
    <text evidence="10">Monomer.</text>
</comment>
<keyword evidence="2 10" id="KW-0963">Cytoplasm</keyword>
<evidence type="ECO:0000256" key="6">
    <source>
        <dbReference type="ARBA" id="ARBA00022694"/>
    </source>
</evidence>
<keyword evidence="6 10" id="KW-0819">tRNA processing</keyword>
<feature type="binding site" evidence="10">
    <location>
        <position position="699"/>
    </location>
    <ligand>
        <name>S-adenosyl-L-methionine</name>
        <dbReference type="ChEBI" id="CHEBI:59789"/>
    </ligand>
</feature>
<accession>F0VE70</accession>
<reference evidence="14" key="1">
    <citation type="journal article" date="2012" name="PLoS Pathog.">
        <title>Comparative genomics of the apicomplexan parasites Toxoplasma gondii and Neospora caninum: Coccidia differing in host range and transmission strategy.</title>
        <authorList>
            <person name="Reid A.J."/>
            <person name="Vermont S.J."/>
            <person name="Cotton J.A."/>
            <person name="Harris D."/>
            <person name="Hill-Cawthorne G.A."/>
            <person name="Konen-Waisman S."/>
            <person name="Latham S.M."/>
            <person name="Mourier T."/>
            <person name="Norton R."/>
            <person name="Quail M.A."/>
            <person name="Sanders M."/>
            <person name="Shanmugam D."/>
            <person name="Sohal A."/>
            <person name="Wasmuth J.D."/>
            <person name="Brunk B."/>
            <person name="Grigg M.E."/>
            <person name="Howard J.C."/>
            <person name="Parkinson J."/>
            <person name="Roos D.S."/>
            <person name="Trees A.J."/>
            <person name="Berriman M."/>
            <person name="Pain A."/>
            <person name="Wastling J.M."/>
        </authorList>
    </citation>
    <scope>NUCLEOTIDE SEQUENCE [LARGE SCALE GENOMIC DNA]</scope>
    <source>
        <strain evidence="14">Liverpool</strain>
    </source>
</reference>
<dbReference type="OrthoDB" id="408788at2759"/>
<evidence type="ECO:0000313" key="13">
    <source>
        <dbReference type="EMBL" id="CBZ52014.1"/>
    </source>
</evidence>
<dbReference type="EMBL" id="FR823387">
    <property type="protein sequence ID" value="CBZ52014.1"/>
    <property type="molecule type" value="Genomic_DNA"/>
</dbReference>
<dbReference type="HAMAP" id="MF_03152">
    <property type="entry name" value="TRM5"/>
    <property type="match status" value="1"/>
</dbReference>
<dbReference type="InterPro" id="IPR056743">
    <property type="entry name" value="TRM5-TYW2-like_MTfase"/>
</dbReference>
<dbReference type="FunFam" id="3.30.300.110:FF:000001">
    <property type="entry name" value="tRNA (guanine(37)-N1)-methyltransferase"/>
    <property type="match status" value="1"/>
</dbReference>
<evidence type="ECO:0000313" key="14">
    <source>
        <dbReference type="Proteomes" id="UP000007494"/>
    </source>
</evidence>
<evidence type="ECO:0000259" key="12">
    <source>
        <dbReference type="PROSITE" id="PS51684"/>
    </source>
</evidence>
<evidence type="ECO:0000256" key="3">
    <source>
        <dbReference type="ARBA" id="ARBA00022603"/>
    </source>
</evidence>
<proteinExistence type="inferred from homology"/>
<feature type="region of interest" description="Disordered" evidence="11">
    <location>
        <begin position="618"/>
        <end position="687"/>
    </location>
</feature>
<dbReference type="eggNOG" id="KOG2078">
    <property type="taxonomic scope" value="Eukaryota"/>
</dbReference>
<dbReference type="GO" id="GO:0005634">
    <property type="term" value="C:nucleus"/>
    <property type="evidence" value="ECO:0007669"/>
    <property type="project" value="UniProtKB-SubCell"/>
</dbReference>
<dbReference type="GO" id="GO:0070901">
    <property type="term" value="P:mitochondrial tRNA methylation"/>
    <property type="evidence" value="ECO:0007669"/>
    <property type="project" value="UniProtKB-ARBA"/>
</dbReference>
<dbReference type="SUPFAM" id="SSF53335">
    <property type="entry name" value="S-adenosyl-L-methionine-dependent methyltransferases"/>
    <property type="match status" value="1"/>
</dbReference>
<dbReference type="PROSITE" id="PS51684">
    <property type="entry name" value="SAM_MT_TRM5_TYW2"/>
    <property type="match status" value="1"/>
</dbReference>
<dbReference type="GO" id="GO:0005759">
    <property type="term" value="C:mitochondrial matrix"/>
    <property type="evidence" value="ECO:0007669"/>
    <property type="project" value="UniProtKB-SubCell"/>
</dbReference>
<dbReference type="InParanoid" id="F0VE70"/>
<dbReference type="Proteomes" id="UP000007494">
    <property type="component" value="Chromosome VI"/>
</dbReference>
<evidence type="ECO:0000256" key="10">
    <source>
        <dbReference type="HAMAP-Rule" id="MF_03152"/>
    </source>
</evidence>
<dbReference type="EC" id="2.1.1.228" evidence="10"/>
<dbReference type="CDD" id="cd02440">
    <property type="entry name" value="AdoMet_MTases"/>
    <property type="match status" value="1"/>
</dbReference>
<comment type="subcellular location">
    <subcellularLocation>
        <location evidence="10">Mitochondrion matrix</location>
    </subcellularLocation>
    <subcellularLocation>
        <location evidence="10">Nucleus</location>
    </subcellularLocation>
    <subcellularLocation>
        <location evidence="10">Cytoplasm</location>
    </subcellularLocation>
    <text evidence="10">Predominantly in the mitochondria and in the nucleus.</text>
</comment>
<organism evidence="13 14">
    <name type="scientific">Neospora caninum (strain Liverpool)</name>
    <dbReference type="NCBI Taxonomy" id="572307"/>
    <lineage>
        <taxon>Eukaryota</taxon>
        <taxon>Sar</taxon>
        <taxon>Alveolata</taxon>
        <taxon>Apicomplexa</taxon>
        <taxon>Conoidasida</taxon>
        <taxon>Coccidia</taxon>
        <taxon>Eucoccidiorida</taxon>
        <taxon>Eimeriorina</taxon>
        <taxon>Sarcocystidae</taxon>
        <taxon>Neospora</taxon>
    </lineage>
</organism>
<dbReference type="InterPro" id="IPR030382">
    <property type="entry name" value="MeTrfase_TRM5/TYW2"/>
</dbReference>
<feature type="compositionally biased region" description="Basic residues" evidence="11">
    <location>
        <begin position="1"/>
        <end position="23"/>
    </location>
</feature>
<protein>
    <recommendedName>
        <fullName evidence="10">tRNA (guanine(37)-N1)-methyltransferase</fullName>
        <ecNumber evidence="10">2.1.1.228</ecNumber>
    </recommendedName>
    <alternativeName>
        <fullName evidence="10">M1G-methyltransferase</fullName>
    </alternativeName>
    <alternativeName>
        <fullName evidence="10">tRNA [GM37] methyltransferase</fullName>
    </alternativeName>
    <alternativeName>
        <fullName evidence="10">tRNA methyltransferase 5 homolog</fullName>
    </alternativeName>
</protein>